<dbReference type="InterPro" id="IPR029063">
    <property type="entry name" value="SAM-dependent_MTases_sf"/>
</dbReference>
<dbReference type="EMBL" id="QLMJ01000019">
    <property type="protein sequence ID" value="RAK28795.1"/>
    <property type="molecule type" value="Genomic_DNA"/>
</dbReference>
<proteinExistence type="predicted"/>
<dbReference type="RefSeq" id="WP_111653246.1">
    <property type="nucleotide sequence ID" value="NZ_JACHWI010000001.1"/>
</dbReference>
<dbReference type="AlphaFoldDB" id="A0A327Z721"/>
<dbReference type="Pfam" id="PF08241">
    <property type="entry name" value="Methyltransf_11"/>
    <property type="match status" value="1"/>
</dbReference>
<accession>A0A327Z721</accession>
<evidence type="ECO:0000259" key="1">
    <source>
        <dbReference type="Pfam" id="PF08241"/>
    </source>
</evidence>
<dbReference type="PANTHER" id="PTHR42912">
    <property type="entry name" value="METHYLTRANSFERASE"/>
    <property type="match status" value="1"/>
</dbReference>
<keyword evidence="2" id="KW-0808">Transferase</keyword>
<evidence type="ECO:0000313" key="3">
    <source>
        <dbReference type="Proteomes" id="UP000249341"/>
    </source>
</evidence>
<dbReference type="GO" id="GO:0008757">
    <property type="term" value="F:S-adenosylmethionine-dependent methyltransferase activity"/>
    <property type="evidence" value="ECO:0007669"/>
    <property type="project" value="InterPro"/>
</dbReference>
<dbReference type="CDD" id="cd02440">
    <property type="entry name" value="AdoMet_MTases"/>
    <property type="match status" value="1"/>
</dbReference>
<evidence type="ECO:0000313" key="2">
    <source>
        <dbReference type="EMBL" id="RAK28795.1"/>
    </source>
</evidence>
<keyword evidence="2" id="KW-0489">Methyltransferase</keyword>
<dbReference type="PANTHER" id="PTHR42912:SF80">
    <property type="entry name" value="METHYLTRANSFERASE DOMAIN-CONTAINING PROTEIN"/>
    <property type="match status" value="1"/>
</dbReference>
<dbReference type="Proteomes" id="UP000249341">
    <property type="component" value="Unassembled WGS sequence"/>
</dbReference>
<comment type="caution">
    <text evidence="2">The sequence shown here is derived from an EMBL/GenBank/DDBJ whole genome shotgun (WGS) entry which is preliminary data.</text>
</comment>
<gene>
    <name evidence="2" type="ORF">B0I29_119133</name>
</gene>
<organism evidence="2 3">
    <name type="scientific">Actinoplanes lutulentus</name>
    <dbReference type="NCBI Taxonomy" id="1287878"/>
    <lineage>
        <taxon>Bacteria</taxon>
        <taxon>Bacillati</taxon>
        <taxon>Actinomycetota</taxon>
        <taxon>Actinomycetes</taxon>
        <taxon>Micromonosporales</taxon>
        <taxon>Micromonosporaceae</taxon>
        <taxon>Actinoplanes</taxon>
    </lineage>
</organism>
<dbReference type="GO" id="GO:0032259">
    <property type="term" value="P:methylation"/>
    <property type="evidence" value="ECO:0007669"/>
    <property type="project" value="UniProtKB-KW"/>
</dbReference>
<dbReference type="InterPro" id="IPR013216">
    <property type="entry name" value="Methyltransf_11"/>
</dbReference>
<dbReference type="Gene3D" id="3.40.50.150">
    <property type="entry name" value="Vaccinia Virus protein VP39"/>
    <property type="match status" value="1"/>
</dbReference>
<protein>
    <submittedName>
        <fullName evidence="2">Ubiquinone/menaquinone biosynthesis C-methylase UbiE</fullName>
    </submittedName>
</protein>
<feature type="domain" description="Methyltransferase type 11" evidence="1">
    <location>
        <begin position="51"/>
        <end position="145"/>
    </location>
</feature>
<name>A0A327Z721_9ACTN</name>
<keyword evidence="2" id="KW-0830">Ubiquinone</keyword>
<keyword evidence="3" id="KW-1185">Reference proteome</keyword>
<dbReference type="InterPro" id="IPR050508">
    <property type="entry name" value="Methyltransf_Superfamily"/>
</dbReference>
<sequence>MTAQDRINEYWTGRAPAYDAYQQRPERLDADRAAWSEIWEKALPPAPLDVLDVGTGSGYVALTLAGLGHRVTGIDLSEGMLTEARRHGAELSSGPVFRLGDAVAPEFPDGSFDAIVGRYVAWTLRTPGEAVANWIRLLRPGGLVAMVDSTWFADGLDAAGFYDAEVQSLLPLAAAKSIDETALALANGGLEDVSVTPLTTIFELDNRYGVSPGHEVQMQFMVTGRRV</sequence>
<dbReference type="SUPFAM" id="SSF53335">
    <property type="entry name" value="S-adenosyl-L-methionine-dependent methyltransferases"/>
    <property type="match status" value="1"/>
</dbReference>
<reference evidence="2 3" key="1">
    <citation type="submission" date="2018-06" db="EMBL/GenBank/DDBJ databases">
        <title>Genomic Encyclopedia of Type Strains, Phase III (KMG-III): the genomes of soil and plant-associated and newly described type strains.</title>
        <authorList>
            <person name="Whitman W."/>
        </authorList>
    </citation>
    <scope>NUCLEOTIDE SEQUENCE [LARGE SCALE GENOMIC DNA]</scope>
    <source>
        <strain evidence="2 3">CGMCC 4.7090</strain>
    </source>
</reference>
<dbReference type="OrthoDB" id="21342at2"/>